<keyword evidence="3" id="KW-0472">Membrane</keyword>
<reference evidence="6 7" key="1">
    <citation type="journal article" date="2016" name="Mol. Biol. Evol.">
        <title>Comparative Genomics of Early-Diverging Mushroom-Forming Fungi Provides Insights into the Origins of Lignocellulose Decay Capabilities.</title>
        <authorList>
            <person name="Nagy L.G."/>
            <person name="Riley R."/>
            <person name="Tritt A."/>
            <person name="Adam C."/>
            <person name="Daum C."/>
            <person name="Floudas D."/>
            <person name="Sun H."/>
            <person name="Yadav J.S."/>
            <person name="Pangilinan J."/>
            <person name="Larsson K.H."/>
            <person name="Matsuura K."/>
            <person name="Barry K."/>
            <person name="Labutti K."/>
            <person name="Kuo R."/>
            <person name="Ohm R.A."/>
            <person name="Bhattacharya S.S."/>
            <person name="Shirouzu T."/>
            <person name="Yoshinaga Y."/>
            <person name="Martin F.M."/>
            <person name="Grigoriev I.V."/>
            <person name="Hibbett D.S."/>
        </authorList>
    </citation>
    <scope>NUCLEOTIDE SEQUENCE [LARGE SCALE GENOMIC DNA]</scope>
    <source>
        <strain evidence="6 7">TUFC12733</strain>
    </source>
</reference>
<dbReference type="GO" id="GO:0048487">
    <property type="term" value="F:beta-tubulin binding"/>
    <property type="evidence" value="ECO:0007669"/>
    <property type="project" value="InterPro"/>
</dbReference>
<dbReference type="InterPro" id="IPR022577">
    <property type="entry name" value="TBCD_C"/>
</dbReference>
<protein>
    <submittedName>
        <fullName evidence="6">TBCD protein</fullName>
    </submittedName>
</protein>
<dbReference type="InterPro" id="IPR011989">
    <property type="entry name" value="ARM-like"/>
</dbReference>
<evidence type="ECO:0000313" key="7">
    <source>
        <dbReference type="Proteomes" id="UP000076738"/>
    </source>
</evidence>
<dbReference type="InterPro" id="IPR016024">
    <property type="entry name" value="ARM-type_fold"/>
</dbReference>
<dbReference type="InterPro" id="IPR058033">
    <property type="entry name" value="ARM_TBCD_2nd"/>
</dbReference>
<keyword evidence="3" id="KW-0812">Transmembrane</keyword>
<name>A0A167MPF7_CALVF</name>
<feature type="transmembrane region" description="Helical" evidence="3">
    <location>
        <begin position="1058"/>
        <end position="1079"/>
    </location>
</feature>
<dbReference type="SUPFAM" id="SSF48371">
    <property type="entry name" value="ARM repeat"/>
    <property type="match status" value="3"/>
</dbReference>
<proteinExistence type="predicted"/>
<dbReference type="STRING" id="1330018.A0A167MPF7"/>
<dbReference type="GO" id="GO:0000226">
    <property type="term" value="P:microtubule cytoskeleton organization"/>
    <property type="evidence" value="ECO:0007669"/>
    <property type="project" value="TreeGrafter"/>
</dbReference>
<dbReference type="Pfam" id="PF12612">
    <property type="entry name" value="TFCD_C"/>
    <property type="match status" value="1"/>
</dbReference>
<dbReference type="PANTHER" id="PTHR12658:SF0">
    <property type="entry name" value="TUBULIN-SPECIFIC CHAPERONE D"/>
    <property type="match status" value="1"/>
</dbReference>
<dbReference type="InterPro" id="IPR021133">
    <property type="entry name" value="HEAT_type_2"/>
</dbReference>
<keyword evidence="1" id="KW-0143">Chaperone</keyword>
<keyword evidence="3" id="KW-1133">Transmembrane helix</keyword>
<gene>
    <name evidence="6" type="ORF">CALVIDRAFT_536855</name>
</gene>
<evidence type="ECO:0000256" key="3">
    <source>
        <dbReference type="SAM" id="Phobius"/>
    </source>
</evidence>
<dbReference type="PROSITE" id="PS50077">
    <property type="entry name" value="HEAT_REPEAT"/>
    <property type="match status" value="1"/>
</dbReference>
<feature type="repeat" description="HEAT" evidence="2">
    <location>
        <begin position="339"/>
        <end position="376"/>
    </location>
</feature>
<dbReference type="GO" id="GO:0007023">
    <property type="term" value="P:post-chaperonin tubulin folding pathway"/>
    <property type="evidence" value="ECO:0007669"/>
    <property type="project" value="InterPro"/>
</dbReference>
<dbReference type="Proteomes" id="UP000076738">
    <property type="component" value="Unassembled WGS sequence"/>
</dbReference>
<evidence type="ECO:0000256" key="2">
    <source>
        <dbReference type="PROSITE-ProRule" id="PRU00103"/>
    </source>
</evidence>
<keyword evidence="7" id="KW-1185">Reference proteome</keyword>
<dbReference type="OrthoDB" id="1735853at2759"/>
<dbReference type="GO" id="GO:0007021">
    <property type="term" value="P:tubulin complex assembly"/>
    <property type="evidence" value="ECO:0007669"/>
    <property type="project" value="InterPro"/>
</dbReference>
<dbReference type="Gene3D" id="1.25.10.10">
    <property type="entry name" value="Leucine-rich Repeat Variant"/>
    <property type="match status" value="2"/>
</dbReference>
<dbReference type="PANTHER" id="PTHR12658">
    <property type="entry name" value="BETA-TUBULIN COFACTOR D"/>
    <property type="match status" value="1"/>
</dbReference>
<feature type="domain" description="Tubulin-folding cofactor D C-terminal" evidence="4">
    <location>
        <begin position="850"/>
        <end position="1046"/>
    </location>
</feature>
<dbReference type="GO" id="GO:0005096">
    <property type="term" value="F:GTPase activator activity"/>
    <property type="evidence" value="ECO:0007669"/>
    <property type="project" value="InterPro"/>
</dbReference>
<accession>A0A167MPF7</accession>
<evidence type="ECO:0000259" key="5">
    <source>
        <dbReference type="Pfam" id="PF25767"/>
    </source>
</evidence>
<dbReference type="AlphaFoldDB" id="A0A167MPF7"/>
<sequence length="1147" mass="127659">MSTGPSDYAGEDRLISAFEKHDEFVELLKAFLAVDLLEEPSPAEHVAEDRTLSKLAAILDEYQEAAYLLDPYLDELVGRPIESLRSYASHAFQTGSLGPTTRLEMLARLIYWYTKTRGYKTIVRYFPHETADFGIALGLLSKTLEIVVQWEVTYVLLLWLSLICMLPFDLSLFDDKDKAPVATTLENIGLEQLSKSGKERDAAAVLLSKLYIRKDAEGKTSTFFAWGSRTVKKADNVYASLGFLQVVSELLKGGTHAALSDHLSDIRQLLNHIKEEPTLMKNTLIRKYCSKISGRLAVMQLPLRNARKTARSIRMEDTQHHDEAAEELEEHIPEAMDEHVEELVTFLQDKDTIVRYSAAKGLARISERLPVEFANQVLESILSLYDLYEDAARAQEYVPDAEGSWQGATLACAEFARRGLVGGEQLSSVLDWTSKALLFDIRKGAVSVGSNVRDAAAYVMWASARSQTSGSMRPWAVPIAQRLIAVSVFDREITIRRAASAAFQENDIDFYAVSIRRHAFEVAAPEVAKHKEYRASLLSHLETVTLRHWDPQMRSLAAAACRRICDLDLSTLGPAVGARQEQLITHPDNSIVHGSLLALANIAESMAQSADPELQAARLQVFRSMSKIPLRKLQSFRGEPLLATVCAVLGASASPAALNRGSNGPPWQEILELGMKSRDESVQDAAADAWSRISDILDCEKHVQRWARDFPTGTPVIQQGIAKVFGKLKYTRFIHGVETATQCLSAAVTTRGPKFLPTIEVRRDCFVALRQIVCQDGVVIASNEQVAVFRAFLRVIQDGLRDYTSDQRGDVGSWVRLECLKALGTGLPRLFQHCSEILDPLHWLDNDELHQTLAMMLKQGAERLDTVRDEAGLQLASILSAHSSDSTARVTWKIDGEQVLIALCNDEEARTWKEGSWFFPKVVQLLLIPTYRSCLLEGLAYGIGSKTESTLGPAGQALSDFAERLPVSSSDEDTLSLFQLAQELLLQAKRDLSNNSHFIPYLQTFLVLLQADVLQPLSDTEEGRTLMQELVNVASRNASRMKNVQRILLSMKIVTSAAPIPTITAMVLGPLLVFLTYSVPKVRAETAESLYLVAQTSELFGENEERGEELLLETPWLNGHESDFNPAAEEVIRLIRQAAEETDDRRY</sequence>
<feature type="domain" description="Tubulin-folding cofactor D ARM repeats" evidence="5">
    <location>
        <begin position="308"/>
        <end position="506"/>
    </location>
</feature>
<dbReference type="EMBL" id="KV417282">
    <property type="protein sequence ID" value="KZO96931.1"/>
    <property type="molecule type" value="Genomic_DNA"/>
</dbReference>
<dbReference type="Pfam" id="PF23579">
    <property type="entry name" value="ARM_TBCD"/>
    <property type="match status" value="1"/>
</dbReference>
<dbReference type="InterPro" id="IPR033162">
    <property type="entry name" value="TBCD"/>
</dbReference>
<dbReference type="Pfam" id="PF25767">
    <property type="entry name" value="ARM_TBCD_2nd"/>
    <property type="match status" value="1"/>
</dbReference>
<evidence type="ECO:0000313" key="6">
    <source>
        <dbReference type="EMBL" id="KZO96931.1"/>
    </source>
</evidence>
<organism evidence="6 7">
    <name type="scientific">Calocera viscosa (strain TUFC12733)</name>
    <dbReference type="NCBI Taxonomy" id="1330018"/>
    <lineage>
        <taxon>Eukaryota</taxon>
        <taxon>Fungi</taxon>
        <taxon>Dikarya</taxon>
        <taxon>Basidiomycota</taxon>
        <taxon>Agaricomycotina</taxon>
        <taxon>Dacrymycetes</taxon>
        <taxon>Dacrymycetales</taxon>
        <taxon>Dacrymycetaceae</taxon>
        <taxon>Calocera</taxon>
    </lineage>
</organism>
<evidence type="ECO:0000259" key="4">
    <source>
        <dbReference type="Pfam" id="PF12612"/>
    </source>
</evidence>
<evidence type="ECO:0000256" key="1">
    <source>
        <dbReference type="ARBA" id="ARBA00023186"/>
    </source>
</evidence>